<dbReference type="GO" id="GO:0003700">
    <property type="term" value="F:DNA-binding transcription factor activity"/>
    <property type="evidence" value="ECO:0007669"/>
    <property type="project" value="TreeGrafter"/>
</dbReference>
<protein>
    <submittedName>
        <fullName evidence="6">TetR family transcriptional regulator</fullName>
    </submittedName>
</protein>
<dbReference type="InterPro" id="IPR050109">
    <property type="entry name" value="HTH-type_TetR-like_transc_reg"/>
</dbReference>
<dbReference type="PANTHER" id="PTHR30055">
    <property type="entry name" value="HTH-TYPE TRANSCRIPTIONAL REGULATOR RUTR"/>
    <property type="match status" value="1"/>
</dbReference>
<sequence>MTPRAPALPPRERRLALIEATLPLLHEHGRAVTTRQIADAAGVAEGTIFRVFTSKDELVDEAVIHAFRSGTFVTELETVDRDLPLRERLIEIARLLQERFISSFGLIRALGMMGPPDAVKADHDRRRDWRAHVAYAITALIEPDAELLRVPPAEVTRVLRLLVFAGSHAEITDGELLSPTEIVDIVLVGLLADPVAENPTVLKEKS</sequence>
<dbReference type="PANTHER" id="PTHR30055:SF234">
    <property type="entry name" value="HTH-TYPE TRANSCRIPTIONAL REGULATOR BETI"/>
    <property type="match status" value="1"/>
</dbReference>
<dbReference type="PROSITE" id="PS50977">
    <property type="entry name" value="HTH_TETR_2"/>
    <property type="match status" value="1"/>
</dbReference>
<reference evidence="6 7" key="1">
    <citation type="submission" date="2018-11" db="EMBL/GenBank/DDBJ databases">
        <authorList>
            <person name="Li F."/>
        </authorList>
    </citation>
    <scope>NUCLEOTIDE SEQUENCE [LARGE SCALE GENOMIC DNA]</scope>
    <source>
        <strain evidence="6 7">Gsoil 097</strain>
    </source>
</reference>
<evidence type="ECO:0000313" key="7">
    <source>
        <dbReference type="Proteomes" id="UP000267128"/>
    </source>
</evidence>
<organism evidence="6 7">
    <name type="scientific">Nocardioides marmoriginsengisoli</name>
    <dbReference type="NCBI Taxonomy" id="661483"/>
    <lineage>
        <taxon>Bacteria</taxon>
        <taxon>Bacillati</taxon>
        <taxon>Actinomycetota</taxon>
        <taxon>Actinomycetes</taxon>
        <taxon>Propionibacteriales</taxon>
        <taxon>Nocardioidaceae</taxon>
        <taxon>Nocardioides</taxon>
    </lineage>
</organism>
<dbReference type="SUPFAM" id="SSF46689">
    <property type="entry name" value="Homeodomain-like"/>
    <property type="match status" value="1"/>
</dbReference>
<evidence type="ECO:0000256" key="3">
    <source>
        <dbReference type="ARBA" id="ARBA00023163"/>
    </source>
</evidence>
<evidence type="ECO:0000259" key="5">
    <source>
        <dbReference type="PROSITE" id="PS50977"/>
    </source>
</evidence>
<feature type="domain" description="HTH tetR-type" evidence="5">
    <location>
        <begin position="11"/>
        <end position="70"/>
    </location>
</feature>
<name>A0A3N0CTB6_9ACTN</name>
<dbReference type="Gene3D" id="1.10.357.10">
    <property type="entry name" value="Tetracycline Repressor, domain 2"/>
    <property type="match status" value="1"/>
</dbReference>
<accession>A0A3N0CTB6</accession>
<comment type="caution">
    <text evidence="6">The sequence shown here is derived from an EMBL/GenBank/DDBJ whole genome shotgun (WGS) entry which is preliminary data.</text>
</comment>
<dbReference type="InterPro" id="IPR009057">
    <property type="entry name" value="Homeodomain-like_sf"/>
</dbReference>
<proteinExistence type="predicted"/>
<feature type="DNA-binding region" description="H-T-H motif" evidence="4">
    <location>
        <begin position="33"/>
        <end position="52"/>
    </location>
</feature>
<evidence type="ECO:0000256" key="2">
    <source>
        <dbReference type="ARBA" id="ARBA00023125"/>
    </source>
</evidence>
<evidence type="ECO:0000313" key="6">
    <source>
        <dbReference type="EMBL" id="RNL66183.1"/>
    </source>
</evidence>
<keyword evidence="2 4" id="KW-0238">DNA-binding</keyword>
<dbReference type="InterPro" id="IPR001647">
    <property type="entry name" value="HTH_TetR"/>
</dbReference>
<dbReference type="Pfam" id="PF00440">
    <property type="entry name" value="TetR_N"/>
    <property type="match status" value="1"/>
</dbReference>
<dbReference type="EMBL" id="RJSE01000001">
    <property type="protein sequence ID" value="RNL66183.1"/>
    <property type="molecule type" value="Genomic_DNA"/>
</dbReference>
<evidence type="ECO:0000256" key="1">
    <source>
        <dbReference type="ARBA" id="ARBA00023015"/>
    </source>
</evidence>
<dbReference type="GO" id="GO:0000976">
    <property type="term" value="F:transcription cis-regulatory region binding"/>
    <property type="evidence" value="ECO:0007669"/>
    <property type="project" value="TreeGrafter"/>
</dbReference>
<evidence type="ECO:0000256" key="4">
    <source>
        <dbReference type="PROSITE-ProRule" id="PRU00335"/>
    </source>
</evidence>
<keyword evidence="7" id="KW-1185">Reference proteome</keyword>
<dbReference type="OrthoDB" id="3539650at2"/>
<gene>
    <name evidence="6" type="ORF">EFK50_00715</name>
</gene>
<keyword evidence="1" id="KW-0805">Transcription regulation</keyword>
<keyword evidence="3" id="KW-0804">Transcription</keyword>
<dbReference type="PRINTS" id="PR00455">
    <property type="entry name" value="HTHTETR"/>
</dbReference>
<dbReference type="RefSeq" id="WP_123225628.1">
    <property type="nucleotide sequence ID" value="NZ_RJSE01000001.1"/>
</dbReference>
<dbReference type="AlphaFoldDB" id="A0A3N0CTB6"/>
<dbReference type="Proteomes" id="UP000267128">
    <property type="component" value="Unassembled WGS sequence"/>
</dbReference>